<reference evidence="3" key="1">
    <citation type="submission" date="2016-10" db="EMBL/GenBank/DDBJ databases">
        <authorList>
            <person name="de Groot N.N."/>
        </authorList>
    </citation>
    <scope>NUCLEOTIDE SEQUENCE [LARGE SCALE GENOMIC DNA]</scope>
</reference>
<name>A0A1L2JY25_9CAUD</name>
<keyword evidence="3" id="KW-1185">Reference proteome</keyword>
<evidence type="ECO:0000313" key="2">
    <source>
        <dbReference type="EMBL" id="APC46466.1"/>
    </source>
</evidence>
<dbReference type="EMBL" id="KX965989">
    <property type="protein sequence ID" value="APC46466.1"/>
    <property type="molecule type" value="Genomic_DNA"/>
</dbReference>
<dbReference type="Proteomes" id="UP000224836">
    <property type="component" value="Segment"/>
</dbReference>
<dbReference type="InterPro" id="IPR014957">
    <property type="entry name" value="IDEAL_dom"/>
</dbReference>
<sequence length="115" mass="13614">MINVGDWVKIRLATIQIFGYVEHIFKNDDLQIRRVYAIDENGNKRIYNPKFNYGLYEVGRVEVLKTEIGTEDLNELINLALDMNDREWFMELTKRKEAQHGSFERSCREAKEVSN</sequence>
<evidence type="ECO:0000259" key="1">
    <source>
        <dbReference type="Pfam" id="PF08858"/>
    </source>
</evidence>
<dbReference type="KEGG" id="vg:55601621"/>
<dbReference type="Pfam" id="PF08858">
    <property type="entry name" value="IDEAL"/>
    <property type="match status" value="1"/>
</dbReference>
<proteinExistence type="predicted"/>
<organism evidence="2 3">
    <name type="scientific">Aeribacillus phage AP45</name>
    <dbReference type="NCBI Taxonomy" id="1913112"/>
    <lineage>
        <taxon>Viruses</taxon>
        <taxon>Duplodnaviria</taxon>
        <taxon>Heunggongvirae</taxon>
        <taxon>Uroviricota</taxon>
        <taxon>Caudoviricetes</taxon>
        <taxon>Kamchatkavirus</taxon>
        <taxon>Kamchatkavirus AP45</taxon>
    </lineage>
</organism>
<feature type="domain" description="IDEAL" evidence="1">
    <location>
        <begin position="71"/>
        <end position="94"/>
    </location>
</feature>
<dbReference type="GeneID" id="55601621"/>
<accession>A0A1L2JY25</accession>
<protein>
    <recommendedName>
        <fullName evidence="1">IDEAL domain-containing protein</fullName>
    </recommendedName>
</protein>
<dbReference type="RefSeq" id="YP_009831930.1">
    <property type="nucleotide sequence ID" value="NC_048651.1"/>
</dbReference>
<evidence type="ECO:0000313" key="3">
    <source>
        <dbReference type="Proteomes" id="UP000224836"/>
    </source>
</evidence>